<feature type="domain" description="2-oxoacid dehydrogenase acyltransferase catalytic" evidence="1">
    <location>
        <begin position="32"/>
        <end position="256"/>
    </location>
</feature>
<protein>
    <submittedName>
        <fullName evidence="2">Dihydrolipoamide acetyltransferase component of pyruvate dehydrogenase complex</fullName>
        <ecNumber evidence="2">2.3.1.12</ecNumber>
    </submittedName>
</protein>
<dbReference type="SUPFAM" id="SSF52777">
    <property type="entry name" value="CoA-dependent acyltransferases"/>
    <property type="match status" value="1"/>
</dbReference>
<keyword evidence="2" id="KW-0808">Transferase</keyword>
<reference evidence="2" key="1">
    <citation type="submission" date="2020-02" db="EMBL/GenBank/DDBJ databases">
        <authorList>
            <person name="Meier V. D."/>
        </authorList>
    </citation>
    <scope>NUCLEOTIDE SEQUENCE</scope>
    <source>
        <strain evidence="2">AVDCRST_MAG11</strain>
    </source>
</reference>
<dbReference type="AlphaFoldDB" id="A0A6J4K1T1"/>
<dbReference type="Pfam" id="PF00198">
    <property type="entry name" value="2-oxoacid_dh"/>
    <property type="match status" value="1"/>
</dbReference>
<dbReference type="GO" id="GO:0006086">
    <property type="term" value="P:pyruvate decarboxylation to acetyl-CoA"/>
    <property type="evidence" value="ECO:0007669"/>
    <property type="project" value="InterPro"/>
</dbReference>
<dbReference type="PANTHER" id="PTHR23151">
    <property type="entry name" value="DIHYDROLIPOAMIDE ACETYL/SUCCINYL-TRANSFERASE-RELATED"/>
    <property type="match status" value="1"/>
</dbReference>
<gene>
    <name evidence="2" type="ORF">AVDCRST_MAG11-294</name>
</gene>
<dbReference type="GO" id="GO:0045254">
    <property type="term" value="C:pyruvate dehydrogenase complex"/>
    <property type="evidence" value="ECO:0007669"/>
    <property type="project" value="InterPro"/>
</dbReference>
<accession>A0A6J4K1T1</accession>
<dbReference type="Gene3D" id="3.30.559.10">
    <property type="entry name" value="Chloramphenicol acetyltransferase-like domain"/>
    <property type="match status" value="1"/>
</dbReference>
<dbReference type="PANTHER" id="PTHR23151:SF90">
    <property type="entry name" value="DIHYDROLIPOYLLYSINE-RESIDUE ACETYLTRANSFERASE COMPONENT OF PYRUVATE DEHYDROGENASE COMPLEX, MITOCHONDRIAL-RELATED"/>
    <property type="match status" value="1"/>
</dbReference>
<dbReference type="GO" id="GO:0004742">
    <property type="term" value="F:dihydrolipoyllysine-residue acetyltransferase activity"/>
    <property type="evidence" value="ECO:0007669"/>
    <property type="project" value="UniProtKB-EC"/>
</dbReference>
<name>A0A6J4K1T1_9BACT</name>
<dbReference type="InterPro" id="IPR001078">
    <property type="entry name" value="2-oxoacid_DH_actylTfrase"/>
</dbReference>
<keyword evidence="2" id="KW-0670">Pyruvate</keyword>
<keyword evidence="2" id="KW-0012">Acyltransferase</keyword>
<sequence length="258" mass="27961">PVAAAAAAAAPVVAATGPTTAVPAAPRISREGDYQDVALTSIRKTIARRLAESIGPVPTFYLTAEFDMERVAELRASMAELGEGFKVSFNDIVIKAVATALAQHPECNAHWMGDKIRYFNRVHLGMAVAIEDGLITPVIFDADRKRLKDIAAESRALAKRARERKLKPEEYTGSTFSVSNLGMFGIDQFTAIINPPEAGILAIGAVEEKPVAVGGTVAVRRRMRVTMSCDHRVIDGALGAEFLRTLRRMIENPLMLVY</sequence>
<dbReference type="EC" id="2.3.1.12" evidence="2"/>
<dbReference type="InterPro" id="IPR045257">
    <property type="entry name" value="E2/Pdx1"/>
</dbReference>
<feature type="non-terminal residue" evidence="2">
    <location>
        <position position="1"/>
    </location>
</feature>
<dbReference type="InterPro" id="IPR023213">
    <property type="entry name" value="CAT-like_dom_sf"/>
</dbReference>
<evidence type="ECO:0000313" key="2">
    <source>
        <dbReference type="EMBL" id="CAA9293428.1"/>
    </source>
</evidence>
<organism evidence="2">
    <name type="scientific">uncultured Gemmatimonadaceae bacterium</name>
    <dbReference type="NCBI Taxonomy" id="246130"/>
    <lineage>
        <taxon>Bacteria</taxon>
        <taxon>Pseudomonadati</taxon>
        <taxon>Gemmatimonadota</taxon>
        <taxon>Gemmatimonadia</taxon>
        <taxon>Gemmatimonadales</taxon>
        <taxon>Gemmatimonadaceae</taxon>
        <taxon>environmental samples</taxon>
    </lineage>
</organism>
<proteinExistence type="predicted"/>
<dbReference type="EMBL" id="CADCTU010000072">
    <property type="protein sequence ID" value="CAA9293428.1"/>
    <property type="molecule type" value="Genomic_DNA"/>
</dbReference>
<evidence type="ECO:0000259" key="1">
    <source>
        <dbReference type="Pfam" id="PF00198"/>
    </source>
</evidence>